<gene>
    <name evidence="3" type="primary">LOC108565859</name>
</gene>
<accession>A0ABM1N2F8</accession>
<protein>
    <submittedName>
        <fullName evidence="3">Uncharacterized protein LOC108565859</fullName>
    </submittedName>
</protein>
<dbReference type="Proteomes" id="UP000695000">
    <property type="component" value="Unplaced"/>
</dbReference>
<dbReference type="RefSeq" id="XP_017781008.1">
    <property type="nucleotide sequence ID" value="XM_017925519.1"/>
</dbReference>
<evidence type="ECO:0000256" key="1">
    <source>
        <dbReference type="SAM" id="MobiDB-lite"/>
    </source>
</evidence>
<evidence type="ECO:0000313" key="2">
    <source>
        <dbReference type="Proteomes" id="UP000695000"/>
    </source>
</evidence>
<keyword evidence="2" id="KW-1185">Reference proteome</keyword>
<feature type="region of interest" description="Disordered" evidence="1">
    <location>
        <begin position="140"/>
        <end position="176"/>
    </location>
</feature>
<reference evidence="3" key="1">
    <citation type="submission" date="2025-08" db="UniProtKB">
        <authorList>
            <consortium name="RefSeq"/>
        </authorList>
    </citation>
    <scope>IDENTIFICATION</scope>
    <source>
        <tissue evidence="3">Whole Larva</tissue>
    </source>
</reference>
<proteinExistence type="predicted"/>
<dbReference type="GeneID" id="108565859"/>
<evidence type="ECO:0000313" key="3">
    <source>
        <dbReference type="RefSeq" id="XP_017781008.1"/>
    </source>
</evidence>
<feature type="compositionally biased region" description="Low complexity" evidence="1">
    <location>
        <begin position="144"/>
        <end position="158"/>
    </location>
</feature>
<name>A0ABM1N2F8_NICVS</name>
<sequence length="245" mass="27394">MHRAHKRSALYKPVRQQLAPSQHRCAVLHILLSQIHNHKLNGASLGLHEVFTITIEGIQTLKAFAAAKVAEVNANIHSEDRRKAELAKKAEITRKLEYDRHIEEAIKAARAKRQEDAKKLAQAEKAKKAEMAKLAKMAKKAKKNASAASTSSSSPSKPRGGGKKEKKQISKSAECISEESISSDDVAAGRGSRKRRGPCFAILKSCIRSDIKECFSKFKFSNMMEMYFVDGFKVLLRRRYSTEML</sequence>
<organism evidence="2 3">
    <name type="scientific">Nicrophorus vespilloides</name>
    <name type="common">Boreal carrion beetle</name>
    <dbReference type="NCBI Taxonomy" id="110193"/>
    <lineage>
        <taxon>Eukaryota</taxon>
        <taxon>Metazoa</taxon>
        <taxon>Ecdysozoa</taxon>
        <taxon>Arthropoda</taxon>
        <taxon>Hexapoda</taxon>
        <taxon>Insecta</taxon>
        <taxon>Pterygota</taxon>
        <taxon>Neoptera</taxon>
        <taxon>Endopterygota</taxon>
        <taxon>Coleoptera</taxon>
        <taxon>Polyphaga</taxon>
        <taxon>Staphyliniformia</taxon>
        <taxon>Silphidae</taxon>
        <taxon>Nicrophorinae</taxon>
        <taxon>Nicrophorus</taxon>
    </lineage>
</organism>